<feature type="domain" description="Glutaminase A central" evidence="1">
    <location>
        <begin position="10"/>
        <end position="120"/>
    </location>
</feature>
<evidence type="ECO:0000313" key="2">
    <source>
        <dbReference type="EMBL" id="EEA23378.1"/>
    </source>
</evidence>
<dbReference type="InterPro" id="IPR032514">
    <property type="entry name" value="GtaA_central"/>
</dbReference>
<proteinExistence type="predicted"/>
<keyword evidence="3" id="KW-1185">Reference proteome</keyword>
<dbReference type="InterPro" id="IPR052743">
    <property type="entry name" value="Glutaminase_GtaA"/>
</dbReference>
<reference evidence="3" key="1">
    <citation type="journal article" date="2015" name="Genome Announc.">
        <title>Genome sequence of the AIDS-associated pathogen Penicillium marneffei (ATCC18224) and its near taxonomic relative Talaromyces stipitatus (ATCC10500).</title>
        <authorList>
            <person name="Nierman W.C."/>
            <person name="Fedorova-Abrams N.D."/>
            <person name="Andrianopoulos A."/>
        </authorList>
    </citation>
    <scope>NUCLEOTIDE SEQUENCE [LARGE SCALE GENOMIC DNA]</scope>
    <source>
        <strain evidence="3">ATCC 18224 / CBS 334.59 / QM 7333</strain>
    </source>
</reference>
<evidence type="ECO:0000313" key="3">
    <source>
        <dbReference type="Proteomes" id="UP000001294"/>
    </source>
</evidence>
<dbReference type="PANTHER" id="PTHR31987">
    <property type="entry name" value="GLUTAMINASE A-RELATED"/>
    <property type="match status" value="1"/>
</dbReference>
<dbReference type="STRING" id="441960.B6QJ38"/>
<name>B6QJ38_TALMQ</name>
<sequence length="129" mass="14380">MINQTNNFIGLLYNAYADKALNPGIIPQSIYNQQSKFYPSVLETFSIPVDTRHQWSKSDWQVWTAATASDSTRQDMIDAVATWAAATSEWLSFSDLYETQTGAYVYQFADRPVQGGLLAVLVADMGLTV</sequence>
<dbReference type="PhylomeDB" id="B6QJ38"/>
<dbReference type="VEuPathDB" id="FungiDB:PMAA_099660"/>
<accession>B6QJ38</accession>
<dbReference type="PANTHER" id="PTHR31987:SF1">
    <property type="entry name" value="GLUTAMINASE A"/>
    <property type="match status" value="1"/>
</dbReference>
<gene>
    <name evidence="2" type="ORF">PMAA_099660</name>
</gene>
<dbReference type="Pfam" id="PF16335">
    <property type="entry name" value="GtaA_6_Hairpin"/>
    <property type="match status" value="1"/>
</dbReference>
<protein>
    <recommendedName>
        <fullName evidence="1">Glutaminase A central domain-containing protein</fullName>
    </recommendedName>
</protein>
<organism evidence="2 3">
    <name type="scientific">Talaromyces marneffei (strain ATCC 18224 / CBS 334.59 / QM 7333)</name>
    <name type="common">Penicillium marneffei</name>
    <dbReference type="NCBI Taxonomy" id="441960"/>
    <lineage>
        <taxon>Eukaryota</taxon>
        <taxon>Fungi</taxon>
        <taxon>Dikarya</taxon>
        <taxon>Ascomycota</taxon>
        <taxon>Pezizomycotina</taxon>
        <taxon>Eurotiomycetes</taxon>
        <taxon>Eurotiomycetidae</taxon>
        <taxon>Eurotiales</taxon>
        <taxon>Trichocomaceae</taxon>
        <taxon>Talaromyces</taxon>
        <taxon>Talaromyces sect. Talaromyces</taxon>
    </lineage>
</organism>
<dbReference type="Proteomes" id="UP000001294">
    <property type="component" value="Unassembled WGS sequence"/>
</dbReference>
<dbReference type="EMBL" id="DS995902">
    <property type="protein sequence ID" value="EEA23378.1"/>
    <property type="molecule type" value="Genomic_DNA"/>
</dbReference>
<evidence type="ECO:0000259" key="1">
    <source>
        <dbReference type="Pfam" id="PF16335"/>
    </source>
</evidence>
<dbReference type="HOGENOM" id="CLU_1949542_0_0_1"/>
<dbReference type="AlphaFoldDB" id="B6QJ38"/>